<dbReference type="Pfam" id="PF10387">
    <property type="entry name" value="DUF2442"/>
    <property type="match status" value="1"/>
</dbReference>
<protein>
    <submittedName>
        <fullName evidence="1">Putative integron gene cassette protein</fullName>
    </submittedName>
</protein>
<evidence type="ECO:0000313" key="2">
    <source>
        <dbReference type="Proteomes" id="UP000030700"/>
    </source>
</evidence>
<reference evidence="1" key="1">
    <citation type="journal article" date="2015" name="PeerJ">
        <title>First genomic representation of candidate bacterial phylum KSB3 points to enhanced environmental sensing as a trigger of wastewater bulking.</title>
        <authorList>
            <person name="Sekiguchi Y."/>
            <person name="Ohashi A."/>
            <person name="Parks D.H."/>
            <person name="Yamauchi T."/>
            <person name="Tyson G.W."/>
            <person name="Hugenholtz P."/>
        </authorList>
    </citation>
    <scope>NUCLEOTIDE SEQUENCE [LARGE SCALE GENOMIC DNA]</scope>
</reference>
<dbReference type="Gene3D" id="3.30.2020.40">
    <property type="entry name" value="Uncharacterised protein PF10387, DUF2442"/>
    <property type="match status" value="1"/>
</dbReference>
<evidence type="ECO:0000313" key="1">
    <source>
        <dbReference type="EMBL" id="GAK49580.1"/>
    </source>
</evidence>
<dbReference type="HOGENOM" id="CLU_181240_0_0_0"/>
<dbReference type="Proteomes" id="UP000030700">
    <property type="component" value="Unassembled WGS sequence"/>
</dbReference>
<gene>
    <name evidence="1" type="ORF">U14_00803</name>
</gene>
<dbReference type="InterPro" id="IPR018841">
    <property type="entry name" value="DUF2442"/>
</dbReference>
<name>A0A0S6VV58_9BACT</name>
<sequence>MTSFNIGTTTLATTEILNVSQYGVWIAIKGHEYFLSYQDFPWFKDGTIAQILHVELLHDEHLYWPDLDIDLTIDSLRRPEHYPLLYHESSRKMSSEFSPIAETKI</sequence>
<organism evidence="1">
    <name type="scientific">Candidatus Moduliflexus flocculans</name>
    <dbReference type="NCBI Taxonomy" id="1499966"/>
    <lineage>
        <taxon>Bacteria</taxon>
        <taxon>Candidatus Moduliflexota</taxon>
        <taxon>Candidatus Moduliflexia</taxon>
        <taxon>Candidatus Moduliflexales</taxon>
        <taxon>Candidatus Moduliflexaceae</taxon>
    </lineage>
</organism>
<dbReference type="EMBL" id="DF820455">
    <property type="protein sequence ID" value="GAK49580.1"/>
    <property type="molecule type" value="Genomic_DNA"/>
</dbReference>
<keyword evidence="2" id="KW-1185">Reference proteome</keyword>
<accession>A0A0S6VV58</accession>
<proteinExistence type="predicted"/>
<dbReference type="STRING" id="1499966.U14_00803"/>
<dbReference type="AlphaFoldDB" id="A0A0S6VV58"/>